<sequence>MFARENQTDFTTEDARSAEEIARTAQLHRSAPALGLDDLPQMRTDLGNSTVCTVEQRERAKTYIARLQQIEEFHNAQNWSALREAAHAIQEHVTNDYEQHLIIGSDYASIADQLAIIFRSVPDPESFRAPEA</sequence>
<gene>
    <name evidence="1" type="ORF">ADT25_11500</name>
</gene>
<dbReference type="AlphaFoldDB" id="A0AAP0ZLB1"/>
<proteinExistence type="predicted"/>
<dbReference type="Proteomes" id="UP000036790">
    <property type="component" value="Unassembled WGS sequence"/>
</dbReference>
<dbReference type="EMBL" id="LHUJ01000212">
    <property type="protein sequence ID" value="KOR43980.1"/>
    <property type="molecule type" value="Genomic_DNA"/>
</dbReference>
<evidence type="ECO:0000313" key="1">
    <source>
        <dbReference type="EMBL" id="KOR43980.1"/>
    </source>
</evidence>
<organism evidence="1 2">
    <name type="scientific">Xanthomonas oryzae</name>
    <dbReference type="NCBI Taxonomy" id="347"/>
    <lineage>
        <taxon>Bacteria</taxon>
        <taxon>Pseudomonadati</taxon>
        <taxon>Pseudomonadota</taxon>
        <taxon>Gammaproteobacteria</taxon>
        <taxon>Lysobacterales</taxon>
        <taxon>Lysobacteraceae</taxon>
        <taxon>Xanthomonas</taxon>
    </lineage>
</organism>
<name>A0AAP0ZLB1_9XANT</name>
<reference evidence="1 2" key="1">
    <citation type="submission" date="2015-07" db="EMBL/GenBank/DDBJ databases">
        <authorList>
            <consortium name="Consortium for Microbial Forensics and Genomics (microFORGE)"/>
            <person name="Knight B.M."/>
            <person name="Roberts D.P."/>
            <person name="Lin D."/>
            <person name="Hari K."/>
            <person name="Fletcher J."/>
            <person name="Melcher U."/>
            <person name="Blagden T."/>
            <person name="Winegar R.A."/>
        </authorList>
    </citation>
    <scope>NUCLEOTIDE SEQUENCE [LARGE SCALE GENOMIC DNA]</scope>
    <source>
        <strain evidence="1 2">X11-5A</strain>
    </source>
</reference>
<evidence type="ECO:0000313" key="2">
    <source>
        <dbReference type="Proteomes" id="UP000036790"/>
    </source>
</evidence>
<accession>A0AAP0ZLB1</accession>
<comment type="caution">
    <text evidence="1">The sequence shown here is derived from an EMBL/GenBank/DDBJ whole genome shotgun (WGS) entry which is preliminary data.</text>
</comment>
<reference evidence="1 2" key="2">
    <citation type="submission" date="2015-09" db="EMBL/GenBank/DDBJ databases">
        <title>Draft genome sequence of Xanthomonas oryzae pv. USA str. X11-5A.</title>
        <authorList>
            <person name="Knight B.M."/>
            <person name="Roberts D.P."/>
            <person name="Lin D."/>
            <person name="Hari K."/>
            <person name="Fletcher J."/>
            <person name="Melcher U."/>
            <person name="Blagden T."/>
            <person name="Winegar R.A."/>
        </authorList>
    </citation>
    <scope>NUCLEOTIDE SEQUENCE [LARGE SCALE GENOMIC DNA]</scope>
    <source>
        <strain evidence="1 2">X11-5A</strain>
    </source>
</reference>
<protein>
    <submittedName>
        <fullName evidence="1">Uncharacterized protein</fullName>
    </submittedName>
</protein>